<reference evidence="9" key="2">
    <citation type="submission" date="2020-09" db="EMBL/GenBank/DDBJ databases">
        <authorList>
            <person name="Sun Q."/>
            <person name="Zhou Y."/>
        </authorList>
    </citation>
    <scope>NUCLEOTIDE SEQUENCE</scope>
    <source>
        <strain evidence="9">CGMCC 1.3617</strain>
    </source>
</reference>
<dbReference type="AlphaFoldDB" id="A0A917KPH4"/>
<dbReference type="RefSeq" id="WP_188968091.1">
    <property type="nucleotide sequence ID" value="NZ_BMKW01000007.1"/>
</dbReference>
<dbReference type="PANTHER" id="PTHR45663:SF11">
    <property type="entry name" value="GEO12009P1"/>
    <property type="match status" value="1"/>
</dbReference>
<evidence type="ECO:0000313" key="9">
    <source>
        <dbReference type="EMBL" id="GGJ21321.1"/>
    </source>
</evidence>
<dbReference type="PANTHER" id="PTHR45663">
    <property type="entry name" value="GEO12009P1"/>
    <property type="match status" value="1"/>
</dbReference>
<keyword evidence="5" id="KW-1015">Disulfide bond</keyword>
<evidence type="ECO:0000259" key="8">
    <source>
        <dbReference type="PROSITE" id="PS51352"/>
    </source>
</evidence>
<evidence type="ECO:0000256" key="3">
    <source>
        <dbReference type="ARBA" id="ARBA00022723"/>
    </source>
</evidence>
<dbReference type="GO" id="GO:0046872">
    <property type="term" value="F:metal ion binding"/>
    <property type="evidence" value="ECO:0007669"/>
    <property type="project" value="UniProtKB-KW"/>
</dbReference>
<evidence type="ECO:0000313" key="10">
    <source>
        <dbReference type="Proteomes" id="UP000661507"/>
    </source>
</evidence>
<proteinExistence type="inferred from homology"/>
<keyword evidence="3" id="KW-0479">Metal-binding</keyword>
<dbReference type="PROSITE" id="PS51352">
    <property type="entry name" value="THIOREDOXIN_2"/>
    <property type="match status" value="1"/>
</dbReference>
<dbReference type="Pfam" id="PF00085">
    <property type="entry name" value="Thioredoxin"/>
    <property type="match status" value="1"/>
</dbReference>
<dbReference type="PROSITE" id="PS00194">
    <property type="entry name" value="THIOREDOXIN_1"/>
    <property type="match status" value="1"/>
</dbReference>
<dbReference type="InterPro" id="IPR036249">
    <property type="entry name" value="Thioredoxin-like_sf"/>
</dbReference>
<dbReference type="EMBL" id="BMKW01000007">
    <property type="protein sequence ID" value="GGJ21321.1"/>
    <property type="molecule type" value="Genomic_DNA"/>
</dbReference>
<evidence type="ECO:0000256" key="2">
    <source>
        <dbReference type="ARBA" id="ARBA00022448"/>
    </source>
</evidence>
<comment type="similarity">
    <text evidence="1">Belongs to the thioredoxin family.</text>
</comment>
<dbReference type="GO" id="GO:0045454">
    <property type="term" value="P:cell redox homeostasis"/>
    <property type="evidence" value="ECO:0007669"/>
    <property type="project" value="TreeGrafter"/>
</dbReference>
<keyword evidence="6" id="KW-0676">Redox-active center</keyword>
<feature type="domain" description="Thioredoxin" evidence="8">
    <location>
        <begin position="12"/>
        <end position="145"/>
    </location>
</feature>
<dbReference type="InterPro" id="IPR005746">
    <property type="entry name" value="Thioredoxin"/>
</dbReference>
<keyword evidence="2" id="KW-0813">Transport</keyword>
<keyword evidence="4" id="KW-0249">Electron transport</keyword>
<gene>
    <name evidence="9" type="primary">trx</name>
    <name evidence="9" type="ORF">GCM10011320_30740</name>
</gene>
<dbReference type="InterPro" id="IPR013766">
    <property type="entry name" value="Thioredoxin_domain"/>
</dbReference>
<name>A0A917KPH4_9PROT</name>
<evidence type="ECO:0000256" key="5">
    <source>
        <dbReference type="ARBA" id="ARBA00023157"/>
    </source>
</evidence>
<protein>
    <recommendedName>
        <fullName evidence="7">Thioredoxin</fullName>
    </recommendedName>
</protein>
<accession>A0A917KPH4</accession>
<comment type="caution">
    <text evidence="9">The sequence shown here is derived from an EMBL/GenBank/DDBJ whole genome shotgun (WGS) entry which is preliminary data.</text>
</comment>
<dbReference type="Gene3D" id="2.30.30.380">
    <property type="entry name" value="Zn-finger domain of Sec23/24"/>
    <property type="match status" value="1"/>
</dbReference>
<dbReference type="Gene3D" id="3.40.30.10">
    <property type="entry name" value="Glutaredoxin"/>
    <property type="match status" value="1"/>
</dbReference>
<dbReference type="Proteomes" id="UP000661507">
    <property type="component" value="Unassembled WGS sequence"/>
</dbReference>
<reference evidence="9" key="1">
    <citation type="journal article" date="2014" name="Int. J. Syst. Evol. Microbiol.">
        <title>Complete genome sequence of Corynebacterium casei LMG S-19264T (=DSM 44701T), isolated from a smear-ripened cheese.</title>
        <authorList>
            <consortium name="US DOE Joint Genome Institute (JGI-PGF)"/>
            <person name="Walter F."/>
            <person name="Albersmeier A."/>
            <person name="Kalinowski J."/>
            <person name="Ruckert C."/>
        </authorList>
    </citation>
    <scope>NUCLEOTIDE SEQUENCE</scope>
    <source>
        <strain evidence="9">CGMCC 1.3617</strain>
    </source>
</reference>
<evidence type="ECO:0000256" key="7">
    <source>
        <dbReference type="NCBIfam" id="TIGR01068"/>
    </source>
</evidence>
<organism evidence="9 10">
    <name type="scientific">Neoroseomonas lacus</name>
    <dbReference type="NCBI Taxonomy" id="287609"/>
    <lineage>
        <taxon>Bacteria</taxon>
        <taxon>Pseudomonadati</taxon>
        <taxon>Pseudomonadota</taxon>
        <taxon>Alphaproteobacteria</taxon>
        <taxon>Acetobacterales</taxon>
        <taxon>Acetobacteraceae</taxon>
        <taxon>Neoroseomonas</taxon>
    </lineage>
</organism>
<dbReference type="Pfam" id="PF21352">
    <property type="entry name" value="Zn_ribbon_Thio2"/>
    <property type="match status" value="1"/>
</dbReference>
<dbReference type="CDD" id="cd02947">
    <property type="entry name" value="TRX_family"/>
    <property type="match status" value="1"/>
</dbReference>
<dbReference type="GO" id="GO:0005829">
    <property type="term" value="C:cytosol"/>
    <property type="evidence" value="ECO:0007669"/>
    <property type="project" value="TreeGrafter"/>
</dbReference>
<dbReference type="InterPro" id="IPR017937">
    <property type="entry name" value="Thioredoxin_CS"/>
</dbReference>
<dbReference type="GO" id="GO:0015035">
    <property type="term" value="F:protein-disulfide reductase activity"/>
    <property type="evidence" value="ECO:0007669"/>
    <property type="project" value="UniProtKB-UniRule"/>
</dbReference>
<keyword evidence="10" id="KW-1185">Reference proteome</keyword>
<evidence type="ECO:0000256" key="4">
    <source>
        <dbReference type="ARBA" id="ARBA00022982"/>
    </source>
</evidence>
<dbReference type="InterPro" id="IPR049299">
    <property type="entry name" value="Thio2_N"/>
</dbReference>
<sequence length="145" mass="15801">MTDPLQIVCPHCDAVNRVPAARLADHPTCGACHRPLFTAEPVALDEPRFRKHLRASSIPLLVDFWASWCGPCRAMSPAFAAAAPTLEPQVRLVKVSTEEAPTLAQELSIQSIPTLAVFRQGREVARQAGAIPTSRILDWTRQALG</sequence>
<dbReference type="NCBIfam" id="NF008229">
    <property type="entry name" value="PRK10996.1"/>
    <property type="match status" value="1"/>
</dbReference>
<evidence type="ECO:0000256" key="1">
    <source>
        <dbReference type="ARBA" id="ARBA00008987"/>
    </source>
</evidence>
<evidence type="ECO:0000256" key="6">
    <source>
        <dbReference type="ARBA" id="ARBA00023284"/>
    </source>
</evidence>
<dbReference type="SUPFAM" id="SSF52833">
    <property type="entry name" value="Thioredoxin-like"/>
    <property type="match status" value="1"/>
</dbReference>
<dbReference type="NCBIfam" id="TIGR01068">
    <property type="entry name" value="thioredoxin"/>
    <property type="match status" value="1"/>
</dbReference>
<dbReference type="PRINTS" id="PR00421">
    <property type="entry name" value="THIOREDOXIN"/>
</dbReference>